<dbReference type="AlphaFoldDB" id="V2YW90"/>
<evidence type="ECO:0000259" key="4">
    <source>
        <dbReference type="Pfam" id="PF00135"/>
    </source>
</evidence>
<gene>
    <name evidence="5" type="ORF">Moror_7476</name>
</gene>
<sequence length="544" mass="60670">MVLPIGTFLAWISFSSLDIICQLFSYSQPSPEIVNTGYVRYIGTRFPQNDFTIAFLGLQYAEPPLNEKRFRAPVSLNTTRVALEAQERDGLIDAREYPDFCIQGGRSGLPGGAGSEDCLKVNVYKPVNATAKSALPVLVFFHGGGYIFGNPRNFPFDHWIKQSPNVVIVSVYYRLSSLGFLAHPELVGNLGDMNAGFLDQVEALRWVKRYIHAFGGDPDRVTIDGHSAGGSSIELHLVTGLDTGERLFTAAIAQSVYRVPVPTKEQQKELFEFYSSHAGCIEGTIAGRMDCLRRADVSVLAHAQDLADTPEFQGSYRVFKPVIDGTVVPDYPTRAIMQGWFSKVPLLIGATSNETSIPETGLEEGLRYLYPGLTDKDLEEFLEVYPSEEYDSPSQRFRAATGESVFICARTLMGHAFHDAGASTWLYRYNQPNPTLGSYVVAHSAESWMMFNGTNTGNNGTTSFSPLNDRERAFSEELIAYWISFVRSHDPNTFKLKHSPIWPGRSKEQIVLQLDGDGSYVESEDVNERKRCQFVYSKVEKEQN</sequence>
<dbReference type="HOGENOM" id="CLU_006586_10_7_1"/>
<name>V2YW90_MONRO</name>
<keyword evidence="6" id="KW-1185">Reference proteome</keyword>
<comment type="caution">
    <text evidence="5">The sequence shown here is derived from an EMBL/GenBank/DDBJ whole genome shotgun (WGS) entry which is preliminary data.</text>
</comment>
<dbReference type="Pfam" id="PF00135">
    <property type="entry name" value="COesterase"/>
    <property type="match status" value="1"/>
</dbReference>
<dbReference type="EMBL" id="AWSO01000056">
    <property type="protein sequence ID" value="ESK95964.1"/>
    <property type="molecule type" value="Genomic_DNA"/>
</dbReference>
<comment type="similarity">
    <text evidence="1 3">Belongs to the type-B carboxylesterase/lipase family.</text>
</comment>
<evidence type="ECO:0000256" key="2">
    <source>
        <dbReference type="ARBA" id="ARBA00022801"/>
    </source>
</evidence>
<keyword evidence="3" id="KW-0732">Signal</keyword>
<evidence type="ECO:0000313" key="5">
    <source>
        <dbReference type="EMBL" id="ESK95964.1"/>
    </source>
</evidence>
<dbReference type="Gene3D" id="3.40.50.1820">
    <property type="entry name" value="alpha/beta hydrolase"/>
    <property type="match status" value="1"/>
</dbReference>
<evidence type="ECO:0000256" key="3">
    <source>
        <dbReference type="RuleBase" id="RU361235"/>
    </source>
</evidence>
<protein>
    <recommendedName>
        <fullName evidence="3">Carboxylic ester hydrolase</fullName>
        <ecNumber evidence="3">3.1.1.-</ecNumber>
    </recommendedName>
</protein>
<dbReference type="GO" id="GO:0016787">
    <property type="term" value="F:hydrolase activity"/>
    <property type="evidence" value="ECO:0007669"/>
    <property type="project" value="UniProtKB-KW"/>
</dbReference>
<evidence type="ECO:0000313" key="6">
    <source>
        <dbReference type="Proteomes" id="UP000017559"/>
    </source>
</evidence>
<dbReference type="PROSITE" id="PS00122">
    <property type="entry name" value="CARBOXYLESTERASE_B_1"/>
    <property type="match status" value="1"/>
</dbReference>
<dbReference type="InterPro" id="IPR050309">
    <property type="entry name" value="Type-B_Carboxylest/Lipase"/>
</dbReference>
<dbReference type="EC" id="3.1.1.-" evidence="3"/>
<feature type="domain" description="Carboxylesterase type B" evidence="4">
    <location>
        <begin position="35"/>
        <end position="532"/>
    </location>
</feature>
<keyword evidence="2 3" id="KW-0378">Hydrolase</keyword>
<dbReference type="PANTHER" id="PTHR11559">
    <property type="entry name" value="CARBOXYLESTERASE"/>
    <property type="match status" value="1"/>
</dbReference>
<feature type="signal peptide" evidence="3">
    <location>
        <begin position="1"/>
        <end position="17"/>
    </location>
</feature>
<dbReference type="Proteomes" id="UP000017559">
    <property type="component" value="Unassembled WGS sequence"/>
</dbReference>
<feature type="chain" id="PRO_5005148312" description="Carboxylic ester hydrolase" evidence="3">
    <location>
        <begin position="18"/>
        <end position="544"/>
    </location>
</feature>
<dbReference type="InterPro" id="IPR002018">
    <property type="entry name" value="CarbesteraseB"/>
</dbReference>
<dbReference type="InterPro" id="IPR029058">
    <property type="entry name" value="AB_hydrolase_fold"/>
</dbReference>
<accession>V2YW90</accession>
<organism evidence="5 6">
    <name type="scientific">Moniliophthora roreri (strain MCA 2997)</name>
    <name type="common">Cocoa frosty pod rot fungus</name>
    <name type="synonym">Crinipellis roreri</name>
    <dbReference type="NCBI Taxonomy" id="1381753"/>
    <lineage>
        <taxon>Eukaryota</taxon>
        <taxon>Fungi</taxon>
        <taxon>Dikarya</taxon>
        <taxon>Basidiomycota</taxon>
        <taxon>Agaricomycotina</taxon>
        <taxon>Agaricomycetes</taxon>
        <taxon>Agaricomycetidae</taxon>
        <taxon>Agaricales</taxon>
        <taxon>Marasmiineae</taxon>
        <taxon>Marasmiaceae</taxon>
        <taxon>Moniliophthora</taxon>
    </lineage>
</organism>
<proteinExistence type="inferred from homology"/>
<dbReference type="KEGG" id="mrr:Moror_7476"/>
<dbReference type="OrthoDB" id="408631at2759"/>
<dbReference type="ESTHER" id="monro-v2yw90">
    <property type="family name" value="Fungal_carboxylesterase_lipase"/>
</dbReference>
<evidence type="ECO:0000256" key="1">
    <source>
        <dbReference type="ARBA" id="ARBA00005964"/>
    </source>
</evidence>
<dbReference type="InterPro" id="IPR019826">
    <property type="entry name" value="Carboxylesterase_B_AS"/>
</dbReference>
<reference evidence="5 6" key="1">
    <citation type="journal article" date="2014" name="BMC Genomics">
        <title>Genome and secretome analysis of the hemibiotrophic fungal pathogen, Moniliophthora roreri, which causes frosty pod rot disease of cacao: mechanisms of the biotrophic and necrotrophic phases.</title>
        <authorList>
            <person name="Meinhardt L.W."/>
            <person name="Costa G.G.L."/>
            <person name="Thomazella D.P.T."/>
            <person name="Teixeira P.J.P.L."/>
            <person name="Carazzolle M.F."/>
            <person name="Schuster S.C."/>
            <person name="Carlson J.E."/>
            <person name="Guiltinan M.J."/>
            <person name="Mieczkowski P."/>
            <person name="Farmer A."/>
            <person name="Ramaraj T."/>
            <person name="Crozier J."/>
            <person name="Davis R.E."/>
            <person name="Shao J."/>
            <person name="Melnick R.L."/>
            <person name="Pereira G.A.G."/>
            <person name="Bailey B.A."/>
        </authorList>
    </citation>
    <scope>NUCLEOTIDE SEQUENCE [LARGE SCALE GENOMIC DNA]</scope>
    <source>
        <strain evidence="5 6">MCA 2997</strain>
    </source>
</reference>
<dbReference type="SUPFAM" id="SSF53474">
    <property type="entry name" value="alpha/beta-Hydrolases"/>
    <property type="match status" value="1"/>
</dbReference>